<comment type="caution">
    <text evidence="3">The sequence shown here is derived from an EMBL/GenBank/DDBJ whole genome shotgun (WGS) entry which is preliminary data.</text>
</comment>
<dbReference type="PANTHER" id="PTHR10335">
    <property type="entry name" value="RRNA 2-O-METHYLTRANSFERASE FIBRILLARIN"/>
    <property type="match status" value="1"/>
</dbReference>
<evidence type="ECO:0000259" key="2">
    <source>
        <dbReference type="Pfam" id="PF10307"/>
    </source>
</evidence>
<dbReference type="GO" id="GO:0000494">
    <property type="term" value="P:box C/D sno(s)RNA 3'-end processing"/>
    <property type="evidence" value="ECO:0007669"/>
    <property type="project" value="TreeGrafter"/>
</dbReference>
<dbReference type="PANTHER" id="PTHR10335:SF23">
    <property type="entry name" value="OB FOLD-CONTAINING PROTEIN, NUCLEIC ACID BINDING"/>
    <property type="match status" value="1"/>
</dbReference>
<dbReference type="GO" id="GO:0003723">
    <property type="term" value="F:RNA binding"/>
    <property type="evidence" value="ECO:0007669"/>
    <property type="project" value="TreeGrafter"/>
</dbReference>
<dbReference type="Pfam" id="PF10307">
    <property type="entry name" value="HAD_SAK_1"/>
    <property type="match status" value="1"/>
</dbReference>
<dbReference type="AlphaFoldDB" id="A0AAD5WTT3"/>
<feature type="region of interest" description="Disordered" evidence="1">
    <location>
        <begin position="446"/>
        <end position="622"/>
    </location>
</feature>
<dbReference type="GO" id="GO:0032040">
    <property type="term" value="C:small-subunit processome"/>
    <property type="evidence" value="ECO:0007669"/>
    <property type="project" value="TreeGrafter"/>
</dbReference>
<protein>
    <recommendedName>
        <fullName evidence="2">Swiss Army Knife RNA repair protein HAD domain-containing protein</fullName>
    </recommendedName>
</protein>
<feature type="compositionally biased region" description="Low complexity" evidence="1">
    <location>
        <begin position="578"/>
        <end position="589"/>
    </location>
</feature>
<accession>A0AAD5WTT3</accession>
<evidence type="ECO:0000256" key="1">
    <source>
        <dbReference type="SAM" id="MobiDB-lite"/>
    </source>
</evidence>
<evidence type="ECO:0000313" key="4">
    <source>
        <dbReference type="Proteomes" id="UP001201980"/>
    </source>
</evidence>
<feature type="compositionally biased region" description="Low complexity" evidence="1">
    <location>
        <begin position="491"/>
        <end position="514"/>
    </location>
</feature>
<dbReference type="InterPro" id="IPR018812">
    <property type="entry name" value="SAK_HAD"/>
</dbReference>
<dbReference type="GO" id="GO:0031428">
    <property type="term" value="C:box C/D methylation guide snoRNP complex"/>
    <property type="evidence" value="ECO:0007669"/>
    <property type="project" value="TreeGrafter"/>
</dbReference>
<dbReference type="GO" id="GO:0008649">
    <property type="term" value="F:rRNA methyltransferase activity"/>
    <property type="evidence" value="ECO:0007669"/>
    <property type="project" value="TreeGrafter"/>
</dbReference>
<sequence length="622" mass="68494">MGSTYANGNAPTGPQGSKVVYTPTSLGRWSIASIQLPPVDSIRAIHVYDFDNTRLFPPPQPSDAAATIHHVQIDVAEQLSIFFFPAYPSLTQRFLLDFHPDMFVAGGWWHNNRFLSAVGDGIEKEESRGWEGWWNERVVKLVKLSMEQPDALTVLLTGRAETGFADLLKRIVKSKGLEFDMIGLKPTVGPNNERFSSTMNFKQAFLTAILETYKHASEMAIYEDRIKHVKQFQNFLDSFNANLMGKRRTLARTEVFHVQELAASLDPVVEVAEVQQLINCHNEQVTNPLPGTTPHSRGPLALKKSVFFTAYMISPTDSQRLLTLPKLPSHAESDLKILANSILICPRPCPEAILKKVGGMGSKMMWEVTGTGNYEGNLWAASLRPVQPNVSYHTENNPPLVVLALRRGARPFDAGRIQNWKSLPADKRFQFETTVNEKVVLRIEAEGSDDDDAAMPTKPRNKRKHPTDEEYARNSHGSYPGKNDRGGQSGRSGRAGFRGGAQSNRGSKNSSRGNAGRGGRGRGGHGYRSLDDVEPKGAHAHTGQYGFPAAVYDDEPTQPQRPVMGGQQPPTQPANFNQQLFSQQGQQQQLGGGAWQTQPPTGPSQNRGGPANGNSDALGSYY</sequence>
<gene>
    <name evidence="3" type="ORF">MKZ38_008835</name>
</gene>
<keyword evidence="4" id="KW-1185">Reference proteome</keyword>
<dbReference type="Proteomes" id="UP001201980">
    <property type="component" value="Unassembled WGS sequence"/>
</dbReference>
<proteinExistence type="predicted"/>
<feature type="domain" description="Swiss Army Knife RNA repair protein HAD" evidence="2">
    <location>
        <begin position="100"/>
        <end position="283"/>
    </location>
</feature>
<feature type="compositionally biased region" description="Basic and acidic residues" evidence="1">
    <location>
        <begin position="528"/>
        <end position="537"/>
    </location>
</feature>
<dbReference type="GO" id="GO:1990259">
    <property type="term" value="F:histone H2AQ104 methyltransferase activity"/>
    <property type="evidence" value="ECO:0007669"/>
    <property type="project" value="TreeGrafter"/>
</dbReference>
<evidence type="ECO:0000313" key="3">
    <source>
        <dbReference type="EMBL" id="KAJ2904117.1"/>
    </source>
</evidence>
<organism evidence="3 4">
    <name type="scientific">Zalerion maritima</name>
    <dbReference type="NCBI Taxonomy" id="339359"/>
    <lineage>
        <taxon>Eukaryota</taxon>
        <taxon>Fungi</taxon>
        <taxon>Dikarya</taxon>
        <taxon>Ascomycota</taxon>
        <taxon>Pezizomycotina</taxon>
        <taxon>Sordariomycetes</taxon>
        <taxon>Lulworthiomycetidae</taxon>
        <taxon>Lulworthiales</taxon>
        <taxon>Lulworthiaceae</taxon>
        <taxon>Zalerion</taxon>
    </lineage>
</organism>
<reference evidence="3" key="1">
    <citation type="submission" date="2022-07" db="EMBL/GenBank/DDBJ databases">
        <title>Draft genome sequence of Zalerion maritima ATCC 34329, a (micro)plastics degrading marine fungus.</title>
        <authorList>
            <person name="Paco A."/>
            <person name="Goncalves M.F.M."/>
            <person name="Rocha-Santos T.A.P."/>
            <person name="Alves A."/>
        </authorList>
    </citation>
    <scope>NUCLEOTIDE SEQUENCE</scope>
    <source>
        <strain evidence="3">ATCC 34329</strain>
    </source>
</reference>
<name>A0AAD5WTT3_9PEZI</name>
<feature type="compositionally biased region" description="Polar residues" evidence="1">
    <location>
        <begin position="603"/>
        <end position="622"/>
    </location>
</feature>
<dbReference type="EMBL" id="JAKWBI020000062">
    <property type="protein sequence ID" value="KAJ2904117.1"/>
    <property type="molecule type" value="Genomic_DNA"/>
</dbReference>